<reference evidence="2" key="1">
    <citation type="submission" date="2022-05" db="EMBL/GenBank/DDBJ databases">
        <title>Sphingomonas sp. strain RP10 Genome sequencing and assembly.</title>
        <authorList>
            <person name="Kim I."/>
        </authorList>
    </citation>
    <scope>NUCLEOTIDE SEQUENCE</scope>
    <source>
        <strain evidence="2">RP10</strain>
    </source>
</reference>
<dbReference type="EMBL" id="JAMLDY010000014">
    <property type="protein sequence ID" value="MCP3735628.1"/>
    <property type="molecule type" value="Genomic_DNA"/>
</dbReference>
<organism evidence="2 3">
    <name type="scientific">Sphingomonas liriopis</name>
    <dbReference type="NCBI Taxonomy" id="2949094"/>
    <lineage>
        <taxon>Bacteria</taxon>
        <taxon>Pseudomonadati</taxon>
        <taxon>Pseudomonadota</taxon>
        <taxon>Alphaproteobacteria</taxon>
        <taxon>Sphingomonadales</taxon>
        <taxon>Sphingomonadaceae</taxon>
        <taxon>Sphingomonas</taxon>
    </lineage>
</organism>
<gene>
    <name evidence="2" type="ORF">M9979_12165</name>
</gene>
<keyword evidence="3" id="KW-1185">Reference proteome</keyword>
<dbReference type="AlphaFoldDB" id="A0A9X2KU60"/>
<evidence type="ECO:0000256" key="1">
    <source>
        <dbReference type="SAM" id="MobiDB-lite"/>
    </source>
</evidence>
<comment type="caution">
    <text evidence="2">The sequence shown here is derived from an EMBL/GenBank/DDBJ whole genome shotgun (WGS) entry which is preliminary data.</text>
</comment>
<protein>
    <recommendedName>
        <fullName evidence="4">Portal protein</fullName>
    </recommendedName>
</protein>
<dbReference type="Proteomes" id="UP001139486">
    <property type="component" value="Unassembled WGS sequence"/>
</dbReference>
<proteinExistence type="predicted"/>
<evidence type="ECO:0000313" key="2">
    <source>
        <dbReference type="EMBL" id="MCP3735628.1"/>
    </source>
</evidence>
<evidence type="ECO:0008006" key="4">
    <source>
        <dbReference type="Google" id="ProtNLM"/>
    </source>
</evidence>
<dbReference type="InterPro" id="IPR032427">
    <property type="entry name" value="P22_portal"/>
</dbReference>
<feature type="region of interest" description="Disordered" evidence="1">
    <location>
        <begin position="655"/>
        <end position="692"/>
    </location>
</feature>
<sequence>MADEILPPSEDEATLAARVDAAKTADPAPVGPYQRPDDQLLDYLAATFREAWDHISKHRPNRELDWKFYAGDQWEAADKALALRQKRPALTLNMLLSIISAVEGEERTNRQEIKFYGTGAEDDGAAYGLNRLLKWVFDGCGGEFSLSEAFRSNLICGEGWVVPDMDFFDDPEGLLKILAVPDTEMFDDPFGTSDPTSATSRYCHRVRYMTDEEGEARFPAAGDFAGFRVSVQGAHSLGDGISETDAAGYRDIYSTPNDQKSLKTFDAKRKLWAVNETWWHQIEPGWVVVDDATGLLVEMTDEEFEGAKVQRAGEQKAAMQAVMSGQATFAPPPPPLPPEAAALGMMPPVAPPTIQMPPPLQAKQRPIKRFYVAFWCGKALLSKMASPLKGLKRIPYVPIRGLYDRVEGEWFGLIRSLIDAQRQHNTEQSVIVQLTQLMPKQAWMGPKGSFHNKPDWQTKIAQPGAMLEYNKSQGKPEPIPVQAVPRHIIDMAFTRPQTMREISGVNVEMTGARQASDPGVVMEMRQKAAKTVLAPMFDNHRQSKKALGMVLLAYMQTYISKGRRMRILGPNGSSYVDMTEQMQLGRYDVTVEETNSTINDRMATLAVLQTTLPQMAKAGIPTPPSIIDLLPMQPHIRDDWKRLMEWHMLVTGQMPPPDWQPGMPLPLPAGSPGMPPGGPGAPPPPQPAPPVA</sequence>
<name>A0A9X2KU60_9SPHN</name>
<dbReference type="Pfam" id="PF16510">
    <property type="entry name" value="P22_portal"/>
    <property type="match status" value="1"/>
</dbReference>
<accession>A0A9X2KU60</accession>
<evidence type="ECO:0000313" key="3">
    <source>
        <dbReference type="Proteomes" id="UP001139486"/>
    </source>
</evidence>
<dbReference type="RefSeq" id="WP_254289627.1">
    <property type="nucleotide sequence ID" value="NZ_JAMLDY010000014.1"/>
</dbReference>